<evidence type="ECO:0000313" key="1">
    <source>
        <dbReference type="EMBL" id="MCP8968521.1"/>
    </source>
</evidence>
<dbReference type="Pfam" id="PF09388">
    <property type="entry name" value="SpoOE-like"/>
    <property type="match status" value="1"/>
</dbReference>
<dbReference type="RefSeq" id="WP_254758429.1">
    <property type="nucleotide sequence ID" value="NZ_JANCLT010000003.1"/>
</dbReference>
<dbReference type="PANTHER" id="PTHR41263:SF1">
    <property type="entry name" value="ASPARTYL-PHOSPHATE PHOSPHATASE YISI"/>
    <property type="match status" value="1"/>
</dbReference>
<dbReference type="Gene3D" id="4.10.280.10">
    <property type="entry name" value="Helix-loop-helix DNA-binding domain"/>
    <property type="match status" value="1"/>
</dbReference>
<dbReference type="GO" id="GO:0046983">
    <property type="term" value="F:protein dimerization activity"/>
    <property type="evidence" value="ECO:0007669"/>
    <property type="project" value="InterPro"/>
</dbReference>
<dbReference type="AlphaFoldDB" id="A0AA41XAL7"/>
<dbReference type="Proteomes" id="UP001156102">
    <property type="component" value="Unassembled WGS sequence"/>
</dbReference>
<dbReference type="InterPro" id="IPR036638">
    <property type="entry name" value="HLH_DNA-bd_sf"/>
</dbReference>
<dbReference type="InterPro" id="IPR037208">
    <property type="entry name" value="Spo0E-like_sf"/>
</dbReference>
<sequence length="95" mass="11074">MFQSKRKHMVDKLLLDIKQKREEMIQIGMQNGLASAETIQASQELDLLIVEYQRCKEATDQPFYSHALRRYSSWRRTRRFLTKAVLAVVAASMIG</sequence>
<reference evidence="1" key="1">
    <citation type="submission" date="2022-07" db="EMBL/GenBank/DDBJ databases">
        <authorList>
            <person name="Li W.-J."/>
            <person name="Deng Q.-Q."/>
        </authorList>
    </citation>
    <scope>NUCLEOTIDE SEQUENCE</scope>
    <source>
        <strain evidence="1">SYSU M60031</strain>
    </source>
</reference>
<proteinExistence type="predicted"/>
<dbReference type="GO" id="GO:0043937">
    <property type="term" value="P:regulation of sporulation"/>
    <property type="evidence" value="ECO:0007669"/>
    <property type="project" value="InterPro"/>
</dbReference>
<gene>
    <name evidence="1" type="ORF">NK662_08185</name>
</gene>
<dbReference type="EMBL" id="JANCLT010000003">
    <property type="protein sequence ID" value="MCP8968521.1"/>
    <property type="molecule type" value="Genomic_DNA"/>
</dbReference>
<dbReference type="PANTHER" id="PTHR41263">
    <property type="entry name" value="ASPARTYL-PHOSPHATE PHOSPHATASE YISI"/>
    <property type="match status" value="1"/>
</dbReference>
<evidence type="ECO:0000313" key="2">
    <source>
        <dbReference type="Proteomes" id="UP001156102"/>
    </source>
</evidence>
<dbReference type="InterPro" id="IPR018540">
    <property type="entry name" value="Spo0E-like"/>
</dbReference>
<protein>
    <submittedName>
        <fullName evidence="1">Aspartyl-phosphate phosphatase Spo0E family protein</fullName>
    </submittedName>
</protein>
<dbReference type="InterPro" id="IPR053028">
    <property type="entry name" value="Spo0E-like_phosphatase"/>
</dbReference>
<comment type="caution">
    <text evidence="1">The sequence shown here is derived from an EMBL/GenBank/DDBJ whole genome shotgun (WGS) entry which is preliminary data.</text>
</comment>
<keyword evidence="2" id="KW-1185">Reference proteome</keyword>
<organism evidence="1 2">
    <name type="scientific">Ectobacillus ponti</name>
    <dbReference type="NCBI Taxonomy" id="2961894"/>
    <lineage>
        <taxon>Bacteria</taxon>
        <taxon>Bacillati</taxon>
        <taxon>Bacillota</taxon>
        <taxon>Bacilli</taxon>
        <taxon>Bacillales</taxon>
        <taxon>Bacillaceae</taxon>
        <taxon>Ectobacillus</taxon>
    </lineage>
</organism>
<name>A0AA41XAL7_9BACI</name>
<accession>A0AA41XAL7</accession>
<dbReference type="SUPFAM" id="SSF140500">
    <property type="entry name" value="BAS1536-like"/>
    <property type="match status" value="1"/>
</dbReference>